<dbReference type="RefSeq" id="WP_207655619.1">
    <property type="nucleotide sequence ID" value="NZ_BFAV01000162.1"/>
</dbReference>
<dbReference type="EMBL" id="BFAV01000162">
    <property type="protein sequence ID" value="GBF35382.1"/>
    <property type="molecule type" value="Genomic_DNA"/>
</dbReference>
<feature type="transmembrane region" description="Helical" evidence="1">
    <location>
        <begin position="135"/>
        <end position="158"/>
    </location>
</feature>
<feature type="transmembrane region" description="Helical" evidence="1">
    <location>
        <begin position="38"/>
        <end position="62"/>
    </location>
</feature>
<evidence type="ECO:0008006" key="4">
    <source>
        <dbReference type="Google" id="ProtNLM"/>
    </source>
</evidence>
<protein>
    <recommendedName>
        <fullName evidence="4">DUF1634 domain-containing protein</fullName>
    </recommendedName>
</protein>
<comment type="caution">
    <text evidence="2">The sequence shown here is derived from an EMBL/GenBank/DDBJ whole genome shotgun (WGS) entry which is preliminary data.</text>
</comment>
<organism evidence="2 3">
    <name type="scientific">Desulfocucumis palustris</name>
    <dbReference type="NCBI Taxonomy" id="1898651"/>
    <lineage>
        <taxon>Bacteria</taxon>
        <taxon>Bacillati</taxon>
        <taxon>Bacillota</taxon>
        <taxon>Clostridia</taxon>
        <taxon>Eubacteriales</taxon>
        <taxon>Desulfocucumaceae</taxon>
        <taxon>Desulfocucumis</taxon>
    </lineage>
</organism>
<dbReference type="Proteomes" id="UP000239549">
    <property type="component" value="Unassembled WGS sequence"/>
</dbReference>
<keyword evidence="1" id="KW-0812">Transmembrane</keyword>
<accession>A0A2L2XGX5</accession>
<reference evidence="3" key="1">
    <citation type="submission" date="2018-02" db="EMBL/GenBank/DDBJ databases">
        <title>Genome sequence of Desulfocucumis palustris strain NAW-5.</title>
        <authorList>
            <person name="Watanabe M."/>
            <person name="Kojima H."/>
            <person name="Fukui M."/>
        </authorList>
    </citation>
    <scope>NUCLEOTIDE SEQUENCE [LARGE SCALE GENOMIC DNA]</scope>
    <source>
        <strain evidence="3">NAW-5</strain>
    </source>
</reference>
<evidence type="ECO:0000313" key="2">
    <source>
        <dbReference type="EMBL" id="GBF35382.1"/>
    </source>
</evidence>
<proteinExistence type="predicted"/>
<dbReference type="AlphaFoldDB" id="A0A2L2XGX5"/>
<sequence length="160" mass="17260">MSKANINVAEHGPVKKAEDKKQVQKIEIPQEQIKYANLLLYGAWTGIAILLVTFTLYMGGILKAFVPPSQMPQYWTMKVGDYLHATGAPTGWSWLGMLGYGDIVNFIGVALLGLLTIGGYLILLPAYLKKKDTPYTAIVIAELIVLTVAASGILGVSAGH</sequence>
<keyword evidence="1" id="KW-0472">Membrane</keyword>
<gene>
    <name evidence="2" type="ORF">DCCM_4505</name>
</gene>
<evidence type="ECO:0000313" key="3">
    <source>
        <dbReference type="Proteomes" id="UP000239549"/>
    </source>
</evidence>
<keyword evidence="1" id="KW-1133">Transmembrane helix</keyword>
<feature type="transmembrane region" description="Helical" evidence="1">
    <location>
        <begin position="103"/>
        <end position="123"/>
    </location>
</feature>
<keyword evidence="3" id="KW-1185">Reference proteome</keyword>
<name>A0A2L2XGX5_9FIRM</name>
<evidence type="ECO:0000256" key="1">
    <source>
        <dbReference type="SAM" id="Phobius"/>
    </source>
</evidence>